<gene>
    <name evidence="3" type="ORF">GCM10023156_64970</name>
</gene>
<sequence length="587" mass="61536">MSATEISDLLPVAAETKNPHPYQVFGLTGGEQDSQVIVVAIKKTIQKLQSAKANADPAVWKQAAKWVQQSRDILLDPAKKKALDVRFGVIDFGDAGTPQNTVPPASAPAAVPPPPGVSTNPDPLAGLLPKTDPLAAVLPQGNPLAPQMPPSSQTQPPQTPAAPVPAPQIAAAPIPAVSAPASGTPMPTFAEAPASVTAAAPIAIKKKKPTKRRRKSLAGLFVFLGCAAAILAMVGALVWVVMSKPGSIAITAKDGSFTLSTTPAGSGNNATATAASGGRVSSRPVDPIMGSLGSNRPADGSTRRPQNSNPSTEQPQPTESMPTESMPTESMPNQPMPNESMPTEPEPAQPEPMVAQPAAEIPAEMTTSDSSSNPSADPMLTAPIDAPEMTPVEMTPVETTPAETMSNEMIAETEALITKARTAIKTADWNQLRAVHDAAADAPLSKEQKPRAEPLFETADLATYYRGAIERGVATLQTGSDFELTETLRVIVVEKGPDQLVIRFNATIKEYTFDELPPRLADKLASFALNEGDPTAIAAQAVYQAIAPKSTDIHRQDAIEKLETFSAEVEGANPKRIAEALRDVLKP</sequence>
<dbReference type="EMBL" id="BAABGA010000120">
    <property type="protein sequence ID" value="GAA4471027.1"/>
    <property type="molecule type" value="Genomic_DNA"/>
</dbReference>
<comment type="caution">
    <text evidence="3">The sequence shown here is derived from an EMBL/GenBank/DDBJ whole genome shotgun (WGS) entry which is preliminary data.</text>
</comment>
<feature type="transmembrane region" description="Helical" evidence="2">
    <location>
        <begin position="217"/>
        <end position="242"/>
    </location>
</feature>
<name>A0ABP8NTW5_9BACT</name>
<feature type="region of interest" description="Disordered" evidence="1">
    <location>
        <begin position="261"/>
        <end position="354"/>
    </location>
</feature>
<dbReference type="RefSeq" id="WP_345327849.1">
    <property type="nucleotide sequence ID" value="NZ_BAABGA010000120.1"/>
</dbReference>
<reference evidence="4" key="1">
    <citation type="journal article" date="2019" name="Int. J. Syst. Evol. Microbiol.">
        <title>The Global Catalogue of Microorganisms (GCM) 10K type strain sequencing project: providing services to taxonomists for standard genome sequencing and annotation.</title>
        <authorList>
            <consortium name="The Broad Institute Genomics Platform"/>
            <consortium name="The Broad Institute Genome Sequencing Center for Infectious Disease"/>
            <person name="Wu L."/>
            <person name="Ma J."/>
        </authorList>
    </citation>
    <scope>NUCLEOTIDE SEQUENCE [LARGE SCALE GENOMIC DNA]</scope>
    <source>
        <strain evidence="4">JCM 17759</strain>
    </source>
</reference>
<keyword evidence="2" id="KW-1133">Transmembrane helix</keyword>
<dbReference type="Proteomes" id="UP001500840">
    <property type="component" value="Unassembled WGS sequence"/>
</dbReference>
<evidence type="ECO:0000256" key="1">
    <source>
        <dbReference type="SAM" id="MobiDB-lite"/>
    </source>
</evidence>
<protein>
    <submittedName>
        <fullName evidence="3">Uncharacterized protein</fullName>
    </submittedName>
</protein>
<keyword evidence="4" id="KW-1185">Reference proteome</keyword>
<keyword evidence="2" id="KW-0472">Membrane</keyword>
<proteinExistence type="predicted"/>
<feature type="compositionally biased region" description="Polar residues" evidence="1">
    <location>
        <begin position="303"/>
        <end position="341"/>
    </location>
</feature>
<evidence type="ECO:0000313" key="4">
    <source>
        <dbReference type="Proteomes" id="UP001500840"/>
    </source>
</evidence>
<feature type="compositionally biased region" description="Low complexity" evidence="1">
    <location>
        <begin position="264"/>
        <end position="278"/>
    </location>
</feature>
<evidence type="ECO:0000313" key="3">
    <source>
        <dbReference type="EMBL" id="GAA4471027.1"/>
    </source>
</evidence>
<keyword evidence="2" id="KW-0812">Transmembrane</keyword>
<organism evidence="3 4">
    <name type="scientific">Novipirellula rosea</name>
    <dbReference type="NCBI Taxonomy" id="1031540"/>
    <lineage>
        <taxon>Bacteria</taxon>
        <taxon>Pseudomonadati</taxon>
        <taxon>Planctomycetota</taxon>
        <taxon>Planctomycetia</taxon>
        <taxon>Pirellulales</taxon>
        <taxon>Pirellulaceae</taxon>
        <taxon>Novipirellula</taxon>
    </lineage>
</organism>
<evidence type="ECO:0000256" key="2">
    <source>
        <dbReference type="SAM" id="Phobius"/>
    </source>
</evidence>
<feature type="region of interest" description="Disordered" evidence="1">
    <location>
        <begin position="98"/>
        <end position="165"/>
    </location>
</feature>
<accession>A0ABP8NTW5</accession>